<gene>
    <name evidence="1" type="ORF">BJY16_007648</name>
</gene>
<dbReference type="EMBL" id="JACHNB010000001">
    <property type="protein sequence ID" value="MBB4744189.1"/>
    <property type="molecule type" value="Genomic_DNA"/>
</dbReference>
<sequence>MDWREFIDLVRQWAIANEKRISTKWPQKGGWEEWAKGEIFSYITDQRPSTDILREQRCWATKDADFVLNRSAADPSHKVVVEFKAQSYENYTNFLPGLVKDVQKLTKGLVPAYGQATLVVAGLYFTEHRTAIPGYFTTEALGNGEIGICYAVDVQ</sequence>
<dbReference type="AlphaFoldDB" id="A0A7W7H594"/>
<comment type="caution">
    <text evidence="1">The sequence shown here is derived from an EMBL/GenBank/DDBJ whole genome shotgun (WGS) entry which is preliminary data.</text>
</comment>
<reference evidence="1 2" key="1">
    <citation type="submission" date="2020-08" db="EMBL/GenBank/DDBJ databases">
        <title>Sequencing the genomes of 1000 actinobacteria strains.</title>
        <authorList>
            <person name="Klenk H.-P."/>
        </authorList>
    </citation>
    <scope>NUCLEOTIDE SEQUENCE [LARGE SCALE GENOMIC DNA]</scope>
    <source>
        <strain evidence="1 2">DSM 45809</strain>
    </source>
</reference>
<dbReference type="Proteomes" id="UP000546162">
    <property type="component" value="Unassembled WGS sequence"/>
</dbReference>
<evidence type="ECO:0000313" key="1">
    <source>
        <dbReference type="EMBL" id="MBB4744189.1"/>
    </source>
</evidence>
<keyword evidence="2" id="KW-1185">Reference proteome</keyword>
<organism evidence="1 2">
    <name type="scientific">Actinoplanes octamycinicus</name>
    <dbReference type="NCBI Taxonomy" id="135948"/>
    <lineage>
        <taxon>Bacteria</taxon>
        <taxon>Bacillati</taxon>
        <taxon>Actinomycetota</taxon>
        <taxon>Actinomycetes</taxon>
        <taxon>Micromonosporales</taxon>
        <taxon>Micromonosporaceae</taxon>
        <taxon>Actinoplanes</taxon>
    </lineage>
</organism>
<proteinExistence type="predicted"/>
<name>A0A7W7H594_9ACTN</name>
<accession>A0A7W7H594</accession>
<evidence type="ECO:0000313" key="2">
    <source>
        <dbReference type="Proteomes" id="UP000546162"/>
    </source>
</evidence>
<protein>
    <submittedName>
        <fullName evidence="1">Uncharacterized protein</fullName>
    </submittedName>
</protein>
<dbReference type="RefSeq" id="WP_185044385.1">
    <property type="nucleotide sequence ID" value="NZ_BAABFG010000005.1"/>
</dbReference>